<reference evidence="4 5" key="1">
    <citation type="submission" date="2015-09" db="EMBL/GenBank/DDBJ databases">
        <authorList>
            <consortium name="Swine Surveillance"/>
        </authorList>
    </citation>
    <scope>NUCLEOTIDE SEQUENCE [LARGE SCALE GENOMIC DNA]</scope>
    <source>
        <strain evidence="4 5">CECT 7557</strain>
    </source>
</reference>
<name>A0A0P1G8K5_9RHOB</name>
<evidence type="ECO:0000313" key="4">
    <source>
        <dbReference type="EMBL" id="CUH77774.1"/>
    </source>
</evidence>
<keyword evidence="2 4" id="KW-0418">Kinase</keyword>
<comment type="similarity">
    <text evidence="3">Belongs to the bacterial glucokinase family.</text>
</comment>
<dbReference type="EC" id="2.7.1.2" evidence="4"/>
<dbReference type="InterPro" id="IPR003836">
    <property type="entry name" value="Glucokinase"/>
</dbReference>
<sequence length="321" mass="33573">MWNLIADVGGTNMRLAEVSAEGEILTQERFQTKGEMTLEAACVQFANSRGSMPARAVIAAAGVVKDGAVQLTNADNQSFSETSLSQALAGASVKVLNDFEAAAWSLATVGPEDVTTLQGKAEFPKDPCLILGPGTGLGVGALVWAGDVPCVVPGEGGHVALGPRTPEEVPIFKAMRDEWPEVGMGEGLIVEAEAILSGTGLPLFYRAVAKSMDLTAPLDNGADIFEAAKAKLDTAAMRAVELFARYLAGVAGDLGLVFAAKGGVFVTGGVAAANPWMFDEAFVAAFNAGGRHTGWRQELPLHLYHQPNFGLIGARNYLVNR</sequence>
<proteinExistence type="inferred from homology"/>
<organism evidence="4 5">
    <name type="scientific">Tritonibacter multivorans</name>
    <dbReference type="NCBI Taxonomy" id="928856"/>
    <lineage>
        <taxon>Bacteria</taxon>
        <taxon>Pseudomonadati</taxon>
        <taxon>Pseudomonadota</taxon>
        <taxon>Alphaproteobacteria</taxon>
        <taxon>Rhodobacterales</taxon>
        <taxon>Paracoccaceae</taxon>
        <taxon>Tritonibacter</taxon>
    </lineage>
</organism>
<dbReference type="STRING" id="928856.SAMN04488049_10773"/>
<dbReference type="Pfam" id="PF02685">
    <property type="entry name" value="Glucokinase"/>
    <property type="match status" value="1"/>
</dbReference>
<dbReference type="CDD" id="cd24008">
    <property type="entry name" value="ASKHA_NBD_GLK"/>
    <property type="match status" value="1"/>
</dbReference>
<dbReference type="AlphaFoldDB" id="A0A0P1G8K5"/>
<dbReference type="Proteomes" id="UP000052022">
    <property type="component" value="Unassembled WGS sequence"/>
</dbReference>
<evidence type="ECO:0000256" key="3">
    <source>
        <dbReference type="RuleBase" id="RU004046"/>
    </source>
</evidence>
<keyword evidence="1 4" id="KW-0808">Transferase</keyword>
<protein>
    <submittedName>
        <fullName evidence="4">Glucokinase</fullName>
        <ecNumber evidence="4">2.7.1.2</ecNumber>
    </submittedName>
</protein>
<dbReference type="GO" id="GO:0005536">
    <property type="term" value="F:D-glucose binding"/>
    <property type="evidence" value="ECO:0007669"/>
    <property type="project" value="InterPro"/>
</dbReference>
<dbReference type="Gene3D" id="3.40.367.20">
    <property type="match status" value="1"/>
</dbReference>
<dbReference type="OrthoDB" id="9765195at2"/>
<dbReference type="Gene3D" id="3.30.420.40">
    <property type="match status" value="1"/>
</dbReference>
<gene>
    <name evidence="4" type="primary">glk</name>
    <name evidence="4" type="ORF">TRM7557_01574</name>
</gene>
<dbReference type="GO" id="GO:0005524">
    <property type="term" value="F:ATP binding"/>
    <property type="evidence" value="ECO:0007669"/>
    <property type="project" value="InterPro"/>
</dbReference>
<dbReference type="PANTHER" id="PTHR47690:SF1">
    <property type="entry name" value="GLUCOKINASE"/>
    <property type="match status" value="1"/>
</dbReference>
<dbReference type="GO" id="GO:0006096">
    <property type="term" value="P:glycolytic process"/>
    <property type="evidence" value="ECO:0007669"/>
    <property type="project" value="InterPro"/>
</dbReference>
<evidence type="ECO:0000313" key="5">
    <source>
        <dbReference type="Proteomes" id="UP000052022"/>
    </source>
</evidence>
<accession>A0A0P1G8K5</accession>
<dbReference type="EMBL" id="CYSD01000021">
    <property type="protein sequence ID" value="CUH77774.1"/>
    <property type="molecule type" value="Genomic_DNA"/>
</dbReference>
<keyword evidence="5" id="KW-1185">Reference proteome</keyword>
<evidence type="ECO:0000256" key="1">
    <source>
        <dbReference type="ARBA" id="ARBA00022679"/>
    </source>
</evidence>
<evidence type="ECO:0000256" key="2">
    <source>
        <dbReference type="ARBA" id="ARBA00022777"/>
    </source>
</evidence>
<dbReference type="SUPFAM" id="SSF53067">
    <property type="entry name" value="Actin-like ATPase domain"/>
    <property type="match status" value="1"/>
</dbReference>
<dbReference type="GO" id="GO:0005829">
    <property type="term" value="C:cytosol"/>
    <property type="evidence" value="ECO:0007669"/>
    <property type="project" value="TreeGrafter"/>
</dbReference>
<dbReference type="PANTHER" id="PTHR47690">
    <property type="entry name" value="GLUCOKINASE"/>
    <property type="match status" value="1"/>
</dbReference>
<dbReference type="InterPro" id="IPR043129">
    <property type="entry name" value="ATPase_NBD"/>
</dbReference>
<dbReference type="GO" id="GO:0004340">
    <property type="term" value="F:glucokinase activity"/>
    <property type="evidence" value="ECO:0007669"/>
    <property type="project" value="UniProtKB-EC"/>
</dbReference>
<dbReference type="InterPro" id="IPR050201">
    <property type="entry name" value="Bacterial_glucokinase"/>
</dbReference>